<dbReference type="NCBIfam" id="TIGR01035">
    <property type="entry name" value="hemA"/>
    <property type="match status" value="1"/>
</dbReference>
<feature type="domain" description="Glutamyl-tRNA reductase N-terminal" evidence="7">
    <location>
        <begin position="6"/>
        <end position="149"/>
    </location>
</feature>
<dbReference type="EC" id="1.2.1.70" evidence="4"/>
<dbReference type="InterPro" id="IPR036343">
    <property type="entry name" value="GluRdtase_N_sf"/>
</dbReference>
<dbReference type="CDD" id="cd05213">
    <property type="entry name" value="NAD_bind_Glutamyl_tRNA_reduct"/>
    <property type="match status" value="1"/>
</dbReference>
<dbReference type="EMBL" id="JBHTBS010000002">
    <property type="protein sequence ID" value="MFC7336793.1"/>
    <property type="molecule type" value="Genomic_DNA"/>
</dbReference>
<evidence type="ECO:0000259" key="6">
    <source>
        <dbReference type="Pfam" id="PF01488"/>
    </source>
</evidence>
<dbReference type="Gene3D" id="3.40.50.720">
    <property type="entry name" value="NAD(P)-binding Rossmann-like Domain"/>
    <property type="match status" value="1"/>
</dbReference>
<comment type="pathway">
    <text evidence="4">Porphyrin-containing compound metabolism; protoporphyrin-IX biosynthesis; 5-aminolevulinate from L-glutamyl-tRNA(Glu): step 1/2.</text>
</comment>
<feature type="coiled-coil region" evidence="5">
    <location>
        <begin position="293"/>
        <end position="320"/>
    </location>
</feature>
<keyword evidence="2 4" id="KW-0560">Oxidoreductase</keyword>
<comment type="similarity">
    <text evidence="4">Belongs to the glutamyl-tRNA reductase family.</text>
</comment>
<comment type="function">
    <text evidence="4">Catalyzes the NADPH-dependent reduction of glutamyl-tRNA(Glu) to glutamate 1-semialdehyde (GSA).</text>
</comment>
<comment type="caution">
    <text evidence="8">The sequence shown here is derived from an EMBL/GenBank/DDBJ whole genome shotgun (WGS) entry which is preliminary data.</text>
</comment>
<feature type="binding site" evidence="4">
    <location>
        <begin position="182"/>
        <end position="187"/>
    </location>
    <ligand>
        <name>NADP(+)</name>
        <dbReference type="ChEBI" id="CHEBI:58349"/>
    </ligand>
</feature>
<dbReference type="Gene3D" id="3.30.460.30">
    <property type="entry name" value="Glutamyl-tRNA reductase, N-terminal domain"/>
    <property type="match status" value="1"/>
</dbReference>
<feature type="binding site" evidence="4">
    <location>
        <begin position="49"/>
        <end position="52"/>
    </location>
    <ligand>
        <name>substrate</name>
    </ligand>
</feature>
<keyword evidence="3 4" id="KW-0627">Porphyrin biosynthesis</keyword>
<dbReference type="RefSeq" id="WP_379710459.1">
    <property type="nucleotide sequence ID" value="NZ_JBHTBS010000002.1"/>
</dbReference>
<accession>A0ABW2L674</accession>
<evidence type="ECO:0000256" key="3">
    <source>
        <dbReference type="ARBA" id="ARBA00023244"/>
    </source>
</evidence>
<reference evidence="9" key="1">
    <citation type="journal article" date="2019" name="Int. J. Syst. Evol. Microbiol.">
        <title>The Global Catalogue of Microorganisms (GCM) 10K type strain sequencing project: providing services to taxonomists for standard genome sequencing and annotation.</title>
        <authorList>
            <consortium name="The Broad Institute Genomics Platform"/>
            <consortium name="The Broad Institute Genome Sequencing Center for Infectious Disease"/>
            <person name="Wu L."/>
            <person name="Ma J."/>
        </authorList>
    </citation>
    <scope>NUCLEOTIDE SEQUENCE [LARGE SCALE GENOMIC DNA]</scope>
    <source>
        <strain evidence="9">CGMCC 4.1467</strain>
    </source>
</reference>
<dbReference type="InterPro" id="IPR015895">
    <property type="entry name" value="4pyrrol_synth_GluRdtase_N"/>
</dbReference>
<dbReference type="HAMAP" id="MF_00087">
    <property type="entry name" value="Glu_tRNA_reductase"/>
    <property type="match status" value="1"/>
</dbReference>
<gene>
    <name evidence="4 8" type="primary">hemA</name>
    <name evidence="8" type="ORF">ACFQY0_06365</name>
</gene>
<dbReference type="InterPro" id="IPR036291">
    <property type="entry name" value="NAD(P)-bd_dom_sf"/>
</dbReference>
<dbReference type="SUPFAM" id="SSF69742">
    <property type="entry name" value="Glutamyl tRNA-reductase catalytic, N-terminal domain"/>
    <property type="match status" value="1"/>
</dbReference>
<dbReference type="Proteomes" id="UP001596472">
    <property type="component" value="Unassembled WGS sequence"/>
</dbReference>
<dbReference type="InterPro" id="IPR000343">
    <property type="entry name" value="4pyrrol_synth_GluRdtase"/>
</dbReference>
<evidence type="ECO:0000256" key="1">
    <source>
        <dbReference type="ARBA" id="ARBA00022857"/>
    </source>
</evidence>
<comment type="miscellaneous">
    <text evidence="4">During catalysis, the active site Cys acts as a nucleophile attacking the alpha-carbonyl group of tRNA-bound glutamate with the formation of a thioester intermediate between enzyme and glutamate, and the concomitant release of tRNA(Glu). The thioester intermediate is finally reduced by direct hydride transfer from NADPH, to form the product GSA.</text>
</comment>
<dbReference type="GO" id="GO:0008883">
    <property type="term" value="F:glutamyl-tRNA reductase activity"/>
    <property type="evidence" value="ECO:0007669"/>
    <property type="project" value="UniProtKB-EC"/>
</dbReference>
<evidence type="ECO:0000259" key="7">
    <source>
        <dbReference type="Pfam" id="PF05201"/>
    </source>
</evidence>
<evidence type="ECO:0000256" key="4">
    <source>
        <dbReference type="HAMAP-Rule" id="MF_00087"/>
    </source>
</evidence>
<dbReference type="PANTHER" id="PTHR43013">
    <property type="entry name" value="GLUTAMYL-TRNA REDUCTASE"/>
    <property type="match status" value="1"/>
</dbReference>
<feature type="binding site" evidence="4">
    <location>
        <position position="113"/>
    </location>
    <ligand>
        <name>substrate</name>
    </ligand>
</feature>
<proteinExistence type="inferred from homology"/>
<evidence type="ECO:0000313" key="8">
    <source>
        <dbReference type="EMBL" id="MFC7336793.1"/>
    </source>
</evidence>
<sequence>MELVCVGLNHRTAPVEVRERFAITPGKLGASASELLVLEGVAEGVVLSTCNRTEFYLAGESAEELAISLLGKLGETDSEHWYKKHRLDAARHLCRVASGLDSMVLGETEIFGQVKDAYRAALEAGATSGVLNRLFQRAFGVGKKIRTDTNIQVGATSVAGSAVELAEKIFGKLKGCRVIVIGAGEMSRQTAQALVSRGASSVFVTNRSFDRAEELASEMGGRAVHFDEWQAVLAGVDVVISSTSAPHYVVQPFHIEAVRRVRKFRPLFLIDIAVPRDIDPLVGEIEEVYLYDIDTLEQLADEARKRREEQIVECEQMIEAELKKLNLPGT</sequence>
<keyword evidence="1 4" id="KW-0521">NADP</keyword>
<comment type="catalytic activity">
    <reaction evidence="4">
        <text>(S)-4-amino-5-oxopentanoate + tRNA(Glu) + NADP(+) = L-glutamyl-tRNA(Glu) + NADPH + H(+)</text>
        <dbReference type="Rhea" id="RHEA:12344"/>
        <dbReference type="Rhea" id="RHEA-COMP:9663"/>
        <dbReference type="Rhea" id="RHEA-COMP:9680"/>
        <dbReference type="ChEBI" id="CHEBI:15378"/>
        <dbReference type="ChEBI" id="CHEBI:57501"/>
        <dbReference type="ChEBI" id="CHEBI:57783"/>
        <dbReference type="ChEBI" id="CHEBI:58349"/>
        <dbReference type="ChEBI" id="CHEBI:78442"/>
        <dbReference type="ChEBI" id="CHEBI:78520"/>
        <dbReference type="EC" id="1.2.1.70"/>
    </reaction>
</comment>
<comment type="subunit">
    <text evidence="4">Homodimer.</text>
</comment>
<feature type="active site" description="Nucleophile" evidence="4">
    <location>
        <position position="50"/>
    </location>
</feature>
<feature type="binding site" evidence="4">
    <location>
        <begin position="107"/>
        <end position="109"/>
    </location>
    <ligand>
        <name>substrate</name>
    </ligand>
</feature>
<evidence type="ECO:0000313" key="9">
    <source>
        <dbReference type="Proteomes" id="UP001596472"/>
    </source>
</evidence>
<keyword evidence="5" id="KW-0175">Coiled coil</keyword>
<keyword evidence="9" id="KW-1185">Reference proteome</keyword>
<feature type="site" description="Important for activity" evidence="4">
    <location>
        <position position="92"/>
    </location>
</feature>
<dbReference type="PANTHER" id="PTHR43013:SF1">
    <property type="entry name" value="GLUTAMYL-TRNA REDUCTASE"/>
    <property type="match status" value="1"/>
</dbReference>
<protein>
    <recommendedName>
        <fullName evidence="4">Glutamyl-tRNA reductase</fullName>
        <shortName evidence="4">GluTR</shortName>
        <ecNumber evidence="4">1.2.1.70</ecNumber>
    </recommendedName>
</protein>
<dbReference type="Pfam" id="PF05201">
    <property type="entry name" value="GlutR_N"/>
    <property type="match status" value="1"/>
</dbReference>
<evidence type="ECO:0000256" key="5">
    <source>
        <dbReference type="SAM" id="Coils"/>
    </source>
</evidence>
<dbReference type="Pfam" id="PF01488">
    <property type="entry name" value="Shikimate_DH"/>
    <property type="match status" value="1"/>
</dbReference>
<comment type="domain">
    <text evidence="4">Possesses an unusual extended V-shaped dimeric structure with each monomer consisting of three distinct domains arranged along a curved 'spinal' alpha-helix. The N-terminal catalytic domain specifically recognizes the glutamate moiety of the substrate. The second domain is the NADPH-binding domain, and the third C-terminal domain is responsible for dimerization.</text>
</comment>
<dbReference type="SUPFAM" id="SSF51735">
    <property type="entry name" value="NAD(P)-binding Rossmann-fold domains"/>
    <property type="match status" value="1"/>
</dbReference>
<feature type="domain" description="Quinate/shikimate 5-dehydrogenase/glutamyl-tRNA reductase" evidence="6">
    <location>
        <begin position="164"/>
        <end position="298"/>
    </location>
</feature>
<organism evidence="8 9">
    <name type="scientific">Haloferula chungangensis</name>
    <dbReference type="NCBI Taxonomy" id="1048331"/>
    <lineage>
        <taxon>Bacteria</taxon>
        <taxon>Pseudomonadati</taxon>
        <taxon>Verrucomicrobiota</taxon>
        <taxon>Verrucomicrobiia</taxon>
        <taxon>Verrucomicrobiales</taxon>
        <taxon>Verrucomicrobiaceae</taxon>
        <taxon>Haloferula</taxon>
    </lineage>
</organism>
<evidence type="ECO:0000256" key="2">
    <source>
        <dbReference type="ARBA" id="ARBA00023002"/>
    </source>
</evidence>
<feature type="binding site" evidence="4">
    <location>
        <position position="102"/>
    </location>
    <ligand>
        <name>substrate</name>
    </ligand>
</feature>
<name>A0ABW2L674_9BACT</name>
<dbReference type="InterPro" id="IPR006151">
    <property type="entry name" value="Shikm_DH/Glu-tRNA_Rdtase"/>
</dbReference>